<gene>
    <name evidence="5" type="ORF">IAD23_01325</name>
</gene>
<dbReference type="EMBL" id="DVNM01000005">
    <property type="protein sequence ID" value="HIU68583.1"/>
    <property type="molecule type" value="Genomic_DNA"/>
</dbReference>
<dbReference type="Proteomes" id="UP000824125">
    <property type="component" value="Unassembled WGS sequence"/>
</dbReference>
<dbReference type="AlphaFoldDB" id="A0A9D1SN72"/>
<evidence type="ECO:0000256" key="2">
    <source>
        <dbReference type="ARBA" id="ARBA00023125"/>
    </source>
</evidence>
<dbReference type="CDD" id="cd00090">
    <property type="entry name" value="HTH_ARSR"/>
    <property type="match status" value="1"/>
</dbReference>
<dbReference type="PANTHER" id="PTHR33154">
    <property type="entry name" value="TRANSCRIPTIONAL REGULATOR, ARSR FAMILY"/>
    <property type="match status" value="1"/>
</dbReference>
<dbReference type="Gene3D" id="1.10.10.10">
    <property type="entry name" value="Winged helix-like DNA-binding domain superfamily/Winged helix DNA-binding domain"/>
    <property type="match status" value="1"/>
</dbReference>
<organism evidence="5 6">
    <name type="scientific">Candidatus Scybalenecus merdavium</name>
    <dbReference type="NCBI Taxonomy" id="2840939"/>
    <lineage>
        <taxon>Bacteria</taxon>
        <taxon>Bacillati</taxon>
        <taxon>Bacillota</taxon>
        <taxon>Clostridia</taxon>
        <taxon>Eubacteriales</taxon>
        <taxon>Oscillospiraceae</taxon>
        <taxon>Oscillospiraceae incertae sedis</taxon>
        <taxon>Candidatus Scybalenecus</taxon>
    </lineage>
</organism>
<dbReference type="SUPFAM" id="SSF46785">
    <property type="entry name" value="Winged helix' DNA-binding domain"/>
    <property type="match status" value="1"/>
</dbReference>
<dbReference type="PANTHER" id="PTHR33154:SF38">
    <property type="entry name" value="HTH ARSR-TYPE DOMAIN-CONTAINING PROTEIN"/>
    <property type="match status" value="1"/>
</dbReference>
<sequence>MTPVLHSLPDMRLETIGLLYVSPNITRLLAMFTGLFFSKSNAGDMAHLAVYKRYIAAFRKSSSIPADWSFFAKMPLQEYLMCALCLLFENEALYAQAHSDSEWLALLRRAYIYMNDTGSALDMLQDMPTLEDYLNGGAGSKNFAALCAAPASSFAKLLQAVRENIPAAEHAWDAVRADVRPFMEAYWKPAYFLPNSLFAQNSAICEIYPVLVTFTTAWIIDGRGYCGVYNISTEMQEETLADTAVMQDFTKALSDARRMEIFLLICEKPRYNRELAERLGLSPATVMHHTDALIQSGLIVIAPGETGQKRVYFQVCREKLAAVQKAFSNIFGKYV</sequence>
<reference evidence="5" key="2">
    <citation type="journal article" date="2021" name="PeerJ">
        <title>Extensive microbial diversity within the chicken gut microbiome revealed by metagenomics and culture.</title>
        <authorList>
            <person name="Gilroy R."/>
            <person name="Ravi A."/>
            <person name="Getino M."/>
            <person name="Pursley I."/>
            <person name="Horton D.L."/>
            <person name="Alikhan N.F."/>
            <person name="Baker D."/>
            <person name="Gharbi K."/>
            <person name="Hall N."/>
            <person name="Watson M."/>
            <person name="Adriaenssens E.M."/>
            <person name="Foster-Nyarko E."/>
            <person name="Jarju S."/>
            <person name="Secka A."/>
            <person name="Antonio M."/>
            <person name="Oren A."/>
            <person name="Chaudhuri R.R."/>
            <person name="La Ragione R."/>
            <person name="Hildebrand F."/>
            <person name="Pallen M.J."/>
        </authorList>
    </citation>
    <scope>NUCLEOTIDE SEQUENCE</scope>
    <source>
        <strain evidence="5">CHK176-6737</strain>
    </source>
</reference>
<dbReference type="InterPro" id="IPR036390">
    <property type="entry name" value="WH_DNA-bd_sf"/>
</dbReference>
<dbReference type="InterPro" id="IPR051081">
    <property type="entry name" value="HTH_MetalResp_TranReg"/>
</dbReference>
<evidence type="ECO:0000259" key="4">
    <source>
        <dbReference type="SMART" id="SM00418"/>
    </source>
</evidence>
<keyword evidence="3" id="KW-0804">Transcription</keyword>
<reference evidence="5" key="1">
    <citation type="submission" date="2020-10" db="EMBL/GenBank/DDBJ databases">
        <authorList>
            <person name="Gilroy R."/>
        </authorList>
    </citation>
    <scope>NUCLEOTIDE SEQUENCE</scope>
    <source>
        <strain evidence="5">CHK176-6737</strain>
    </source>
</reference>
<dbReference type="SMART" id="SM00418">
    <property type="entry name" value="HTH_ARSR"/>
    <property type="match status" value="1"/>
</dbReference>
<dbReference type="InterPro" id="IPR011991">
    <property type="entry name" value="ArsR-like_HTH"/>
</dbReference>
<dbReference type="GO" id="GO:0003700">
    <property type="term" value="F:DNA-binding transcription factor activity"/>
    <property type="evidence" value="ECO:0007669"/>
    <property type="project" value="InterPro"/>
</dbReference>
<dbReference type="Pfam" id="PF01022">
    <property type="entry name" value="HTH_5"/>
    <property type="match status" value="1"/>
</dbReference>
<dbReference type="InterPro" id="IPR001845">
    <property type="entry name" value="HTH_ArsR_DNA-bd_dom"/>
</dbReference>
<evidence type="ECO:0000313" key="5">
    <source>
        <dbReference type="EMBL" id="HIU68583.1"/>
    </source>
</evidence>
<name>A0A9D1SN72_9FIRM</name>
<proteinExistence type="predicted"/>
<evidence type="ECO:0000313" key="6">
    <source>
        <dbReference type="Proteomes" id="UP000824125"/>
    </source>
</evidence>
<keyword evidence="2" id="KW-0238">DNA-binding</keyword>
<feature type="domain" description="HTH arsR-type" evidence="4">
    <location>
        <begin position="248"/>
        <end position="329"/>
    </location>
</feature>
<evidence type="ECO:0000256" key="1">
    <source>
        <dbReference type="ARBA" id="ARBA00023015"/>
    </source>
</evidence>
<protein>
    <submittedName>
        <fullName evidence="5">Winged helix-turn-helix transcriptional regulator</fullName>
    </submittedName>
</protein>
<evidence type="ECO:0000256" key="3">
    <source>
        <dbReference type="ARBA" id="ARBA00023163"/>
    </source>
</evidence>
<comment type="caution">
    <text evidence="5">The sequence shown here is derived from an EMBL/GenBank/DDBJ whole genome shotgun (WGS) entry which is preliminary data.</text>
</comment>
<accession>A0A9D1SN72</accession>
<dbReference type="GO" id="GO:0003677">
    <property type="term" value="F:DNA binding"/>
    <property type="evidence" value="ECO:0007669"/>
    <property type="project" value="UniProtKB-KW"/>
</dbReference>
<dbReference type="InterPro" id="IPR036388">
    <property type="entry name" value="WH-like_DNA-bd_sf"/>
</dbReference>
<keyword evidence="1" id="KW-0805">Transcription regulation</keyword>